<dbReference type="SUPFAM" id="SSF51182">
    <property type="entry name" value="RmlC-like cupins"/>
    <property type="match status" value="1"/>
</dbReference>
<feature type="binding site" evidence="2">
    <location>
        <position position="101"/>
    </location>
    <ligand>
        <name>Fe cation</name>
        <dbReference type="ChEBI" id="CHEBI:24875"/>
    </ligand>
</feature>
<keyword evidence="7" id="KW-1185">Reference proteome</keyword>
<comment type="similarity">
    <text evidence="1 3">Belongs to the pirin family.</text>
</comment>
<reference evidence="6 7" key="1">
    <citation type="journal article" date="2013" name="Proc. Natl. Acad. Sci. U.S.A.">
        <title>Genome of an arbuscular mycorrhizal fungus provides insight into the oldest plant symbiosis.</title>
        <authorList>
            <person name="Tisserant E."/>
            <person name="Malbreil M."/>
            <person name="Kuo A."/>
            <person name="Kohler A."/>
            <person name="Symeonidi A."/>
            <person name="Balestrini R."/>
            <person name="Charron P."/>
            <person name="Duensing N."/>
            <person name="Frei Dit Frey N."/>
            <person name="Gianinazzi-Pearson V."/>
            <person name="Gilbert L.B."/>
            <person name="Handa Y."/>
            <person name="Herr J.R."/>
            <person name="Hijri M."/>
            <person name="Koul R."/>
            <person name="Kawaguchi M."/>
            <person name="Krajinski F."/>
            <person name="Lammers P.J."/>
            <person name="Masclaux F.G."/>
            <person name="Murat C."/>
            <person name="Morin E."/>
            <person name="Ndikumana S."/>
            <person name="Pagni M."/>
            <person name="Petitpierre D."/>
            <person name="Requena N."/>
            <person name="Rosikiewicz P."/>
            <person name="Riley R."/>
            <person name="Saito K."/>
            <person name="San Clemente H."/>
            <person name="Shapiro H."/>
            <person name="van Tuinen D."/>
            <person name="Becard G."/>
            <person name="Bonfante P."/>
            <person name="Paszkowski U."/>
            <person name="Shachar-Hill Y.Y."/>
            <person name="Tuskan G.A."/>
            <person name="Young P.W."/>
            <person name="Sanders I.R."/>
            <person name="Henrissat B."/>
            <person name="Rensing S.A."/>
            <person name="Grigoriev I.V."/>
            <person name="Corradi N."/>
            <person name="Roux C."/>
            <person name="Martin F."/>
        </authorList>
    </citation>
    <scope>NUCLEOTIDE SEQUENCE [LARGE SCALE GENOMIC DNA]</scope>
    <source>
        <strain evidence="6 7">DAOM 197198</strain>
    </source>
</reference>
<organism evidence="6 7">
    <name type="scientific">Rhizophagus irregularis (strain DAOM 181602 / DAOM 197198 / MUCL 43194)</name>
    <name type="common">Arbuscular mycorrhizal fungus</name>
    <name type="synonym">Glomus intraradices</name>
    <dbReference type="NCBI Taxonomy" id="747089"/>
    <lineage>
        <taxon>Eukaryota</taxon>
        <taxon>Fungi</taxon>
        <taxon>Fungi incertae sedis</taxon>
        <taxon>Mucoromycota</taxon>
        <taxon>Glomeromycotina</taxon>
        <taxon>Glomeromycetes</taxon>
        <taxon>Glomerales</taxon>
        <taxon>Glomeraceae</taxon>
        <taxon>Rhizophagus</taxon>
    </lineage>
</organism>
<dbReference type="Pfam" id="PF02678">
    <property type="entry name" value="Pirin"/>
    <property type="match status" value="1"/>
</dbReference>
<dbReference type="PIRSF" id="PIRSF006232">
    <property type="entry name" value="Pirin"/>
    <property type="match status" value="1"/>
</dbReference>
<protein>
    <submittedName>
        <fullName evidence="6">Pirin domain-containing protein</fullName>
    </submittedName>
</protein>
<evidence type="ECO:0000259" key="4">
    <source>
        <dbReference type="Pfam" id="PF02678"/>
    </source>
</evidence>
<reference evidence="6 7" key="2">
    <citation type="journal article" date="2018" name="New Phytol.">
        <title>High intraspecific genome diversity in the model arbuscular mycorrhizal symbiont Rhizophagus irregularis.</title>
        <authorList>
            <person name="Chen E.C.H."/>
            <person name="Morin E."/>
            <person name="Beaudet D."/>
            <person name="Noel J."/>
            <person name="Yildirir G."/>
            <person name="Ndikumana S."/>
            <person name="Charron P."/>
            <person name="St-Onge C."/>
            <person name="Giorgi J."/>
            <person name="Kruger M."/>
            <person name="Marton T."/>
            <person name="Ropars J."/>
            <person name="Grigoriev I.V."/>
            <person name="Hainaut M."/>
            <person name="Henrissat B."/>
            <person name="Roux C."/>
            <person name="Martin F."/>
            <person name="Corradi N."/>
        </authorList>
    </citation>
    <scope>NUCLEOTIDE SEQUENCE [LARGE SCALE GENOMIC DNA]</scope>
    <source>
        <strain evidence="6 7">DAOM 197198</strain>
    </source>
</reference>
<dbReference type="Proteomes" id="UP000018888">
    <property type="component" value="Unassembled WGS sequence"/>
</dbReference>
<evidence type="ECO:0000259" key="5">
    <source>
        <dbReference type="Pfam" id="PF05726"/>
    </source>
</evidence>
<keyword evidence="2" id="KW-0408">Iron</keyword>
<dbReference type="AlphaFoldDB" id="A0A2P4QAR9"/>
<evidence type="ECO:0000313" key="6">
    <source>
        <dbReference type="EMBL" id="POG74729.1"/>
    </source>
</evidence>
<dbReference type="Pfam" id="PF05726">
    <property type="entry name" value="Pirin_C"/>
    <property type="match status" value="1"/>
</dbReference>
<feature type="domain" description="Pirin C-terminal" evidence="5">
    <location>
        <begin position="197"/>
        <end position="303"/>
    </location>
</feature>
<feature type="domain" description="Pirin N-terminal" evidence="4">
    <location>
        <begin position="51"/>
        <end position="119"/>
    </location>
</feature>
<keyword evidence="2" id="KW-0479">Metal-binding</keyword>
<proteinExistence type="inferred from homology"/>
<dbReference type="InterPro" id="IPR011051">
    <property type="entry name" value="RmlC_Cupin_sf"/>
</dbReference>
<dbReference type="CDD" id="cd02909">
    <property type="entry name" value="cupin_pirin_N"/>
    <property type="match status" value="1"/>
</dbReference>
<dbReference type="Gene3D" id="2.60.120.10">
    <property type="entry name" value="Jelly Rolls"/>
    <property type="match status" value="1"/>
</dbReference>
<dbReference type="CDD" id="cd02247">
    <property type="entry name" value="cupin_pirin_C"/>
    <property type="match status" value="1"/>
</dbReference>
<evidence type="ECO:0000256" key="3">
    <source>
        <dbReference type="RuleBase" id="RU003457"/>
    </source>
</evidence>
<sequence length="306" mass="34403">MLRRKISTTYTVTKQTRRGTLSMANGMILPPNKWELHDPFLMCAEDWFRHPGGFDLHPHRGFETVTIVFDGLLRHQDSKGNSSIIGPSMLQWTTTGRGLLHKEVPADKETNVHLMQLWLNLPREQKLIEASYQDLTKDIIPTREIKSSNKAESSKVQQTGEEEELAAKIRVISGTSGNIKGPAKNIVPVKALDISILEPNFTLEEPIPANYNMFIYILEGNGSFGDDNTKLQSGNVLISSPLRNDDCNEESVLKITNEGVNVLRVILFAGKPIREPVVQHGPFVGNEWDDIIRAQKDFYLGKFAEL</sequence>
<dbReference type="VEuPathDB" id="FungiDB:RhiirFUN_011155"/>
<evidence type="ECO:0000313" key="7">
    <source>
        <dbReference type="Proteomes" id="UP000018888"/>
    </source>
</evidence>
<dbReference type="GO" id="GO:0046872">
    <property type="term" value="F:metal ion binding"/>
    <property type="evidence" value="ECO:0007669"/>
    <property type="project" value="UniProtKB-KW"/>
</dbReference>
<name>A0A2P4QAR9_RHIID</name>
<feature type="binding site" evidence="2">
    <location>
        <position position="103"/>
    </location>
    <ligand>
        <name>Fe cation</name>
        <dbReference type="ChEBI" id="CHEBI:24875"/>
    </ligand>
</feature>
<accession>A0A2P4QAR9</accession>
<gene>
    <name evidence="6" type="ORF">GLOIN_2v1572641</name>
</gene>
<comment type="caution">
    <text evidence="6">The sequence shown here is derived from an EMBL/GenBank/DDBJ whole genome shotgun (WGS) entry which is preliminary data.</text>
</comment>
<dbReference type="InterPro" id="IPR003829">
    <property type="entry name" value="Pirin_N_dom"/>
</dbReference>
<dbReference type="PANTHER" id="PTHR13903:SF8">
    <property type="entry name" value="PIRIN"/>
    <property type="match status" value="1"/>
</dbReference>
<evidence type="ECO:0000256" key="1">
    <source>
        <dbReference type="ARBA" id="ARBA00008416"/>
    </source>
</evidence>
<dbReference type="PANTHER" id="PTHR13903">
    <property type="entry name" value="PIRIN-RELATED"/>
    <property type="match status" value="1"/>
</dbReference>
<feature type="binding site" evidence="2">
    <location>
        <position position="57"/>
    </location>
    <ligand>
        <name>Fe cation</name>
        <dbReference type="ChEBI" id="CHEBI:24875"/>
    </ligand>
</feature>
<comment type="cofactor">
    <cofactor evidence="2">
        <name>Fe cation</name>
        <dbReference type="ChEBI" id="CHEBI:24875"/>
    </cofactor>
    <text evidence="2">Binds 1 Fe cation per subunit.</text>
</comment>
<dbReference type="InterPro" id="IPR012093">
    <property type="entry name" value="Pirin"/>
</dbReference>
<feature type="binding site" evidence="2">
    <location>
        <position position="59"/>
    </location>
    <ligand>
        <name>Fe cation</name>
        <dbReference type="ChEBI" id="CHEBI:24875"/>
    </ligand>
</feature>
<dbReference type="InterPro" id="IPR014710">
    <property type="entry name" value="RmlC-like_jellyroll"/>
</dbReference>
<dbReference type="EMBL" id="AUPC02000068">
    <property type="protein sequence ID" value="POG74729.1"/>
    <property type="molecule type" value="Genomic_DNA"/>
</dbReference>
<evidence type="ECO:0000256" key="2">
    <source>
        <dbReference type="PIRSR" id="PIRSR006232-1"/>
    </source>
</evidence>
<dbReference type="InterPro" id="IPR008778">
    <property type="entry name" value="Pirin_C_dom"/>
</dbReference>